<protein>
    <submittedName>
        <fullName evidence="1">Late competence development ComFB family protein</fullName>
    </submittedName>
</protein>
<sequence length="96" mass="10928">MIRNHVRNFMEEIVWNQLEDLLPTMPQVCSCDICLQDMFAFALNQLPPRYIATTGGEVYTKLKLLEAQYHADILAALTKAVKAVSEHPRHDASVDQ</sequence>
<name>A0ABY4CF53_9BACL</name>
<accession>A0ABY4CF53</accession>
<reference evidence="1" key="1">
    <citation type="submission" date="2021-12" db="EMBL/GenBank/DDBJ databases">
        <title>Alicyclobacillaceae gen. nov., sp. nov., isolated from chalcocite enrichment system.</title>
        <authorList>
            <person name="Jiang Z."/>
        </authorList>
    </citation>
    <scope>NUCLEOTIDE SEQUENCE</scope>
    <source>
        <strain evidence="1">MYW30-H2</strain>
    </source>
</reference>
<evidence type="ECO:0000313" key="2">
    <source>
        <dbReference type="Proteomes" id="UP000830167"/>
    </source>
</evidence>
<evidence type="ECO:0000313" key="1">
    <source>
        <dbReference type="EMBL" id="UOF89143.1"/>
    </source>
</evidence>
<keyword evidence="2" id="KW-1185">Reference proteome</keyword>
<dbReference type="Pfam" id="PF10719">
    <property type="entry name" value="ComFB"/>
    <property type="match status" value="1"/>
</dbReference>
<dbReference type="InterPro" id="IPR019657">
    <property type="entry name" value="ComFB"/>
</dbReference>
<organism evidence="1 2">
    <name type="scientific">Fodinisporobacter ferrooxydans</name>
    <dbReference type="NCBI Taxonomy" id="2901836"/>
    <lineage>
        <taxon>Bacteria</taxon>
        <taxon>Bacillati</taxon>
        <taxon>Bacillota</taxon>
        <taxon>Bacilli</taxon>
        <taxon>Bacillales</taxon>
        <taxon>Alicyclobacillaceae</taxon>
        <taxon>Fodinisporobacter</taxon>
    </lineage>
</organism>
<dbReference type="RefSeq" id="WP_347435824.1">
    <property type="nucleotide sequence ID" value="NZ_CP089291.1"/>
</dbReference>
<dbReference type="EMBL" id="CP089291">
    <property type="protein sequence ID" value="UOF89143.1"/>
    <property type="molecule type" value="Genomic_DNA"/>
</dbReference>
<dbReference type="Proteomes" id="UP000830167">
    <property type="component" value="Chromosome"/>
</dbReference>
<proteinExistence type="predicted"/>
<gene>
    <name evidence="1" type="ORF">LSG31_14605</name>
</gene>